<feature type="non-terminal residue" evidence="2">
    <location>
        <position position="1"/>
    </location>
</feature>
<protein>
    <submittedName>
        <fullName evidence="2">Uncharacterized protein</fullName>
    </submittedName>
</protein>
<feature type="non-terminal residue" evidence="2">
    <location>
        <position position="808"/>
    </location>
</feature>
<dbReference type="OrthoDB" id="4732550at2759"/>
<dbReference type="VEuPathDB" id="FungiDB:BO71DRAFT_279064"/>
<gene>
    <name evidence="2" type="ORF">BO71DRAFT_279064</name>
</gene>
<sequence>CDALSPKGTECTNTTSKPDYFLCQPHHRECGELHHQYKQIEKKYRNLKLPRDFSVETARQKIAYGRQAVALRDQVRRRFFSESTKNKGHIQWILQLDAEIRALEEKVRVMEGGISSSSAAAVMPDTEEDDEEEDAEPQQKVPAHRSLFSSLSEKAFDHLPKNHPVTAVKRGLIKITDALIEKLYQAVPSLNDSLPTVEGIGGTRRAPNEGDHVMRFVFREYLSWSADAEALSRATQSDSIDSFLRGCDIAELEEYIDFFDSFTLHFLHDAVCDFFLPSDAPSATILGSAIATDDAHRKLDVRGWDILYGYFSSAHWWNVKSLCVSFEEVVLVQKLIALKRYGSSDGNPEWWSVGGLCYESVFHGFVPVTRGYLDSSKPAETETHGIVTQNEARCYLVGRMAKSEPLAERLIQELVKRVGRYIVVASDMKEGEIARTDEIEENPWVQRMRSAPVGHRLQDAVGAVDYSLQDICRKVQFMHFFQESNLGDDFIDIIIIDRQPGREFDILSEVTDALAMLAGDPSPQELLHRTIRTILPPNERAQYIKSHDLPNPPTISTLPLPDIHYEDNRIRSWSLADETTDLIIHQLHRKKSVRERRLIRKILTDMEYRGLITPLTRNQSVHTSPILLKGTDGHEDLYFNYNQNHNPSTHYPINRPGISTSADTLSTFAHSIQASYPTAVFAKGRLNVHYCAWPMPMPTITRSHPTFCTAEGYLYRWNVLPFDFPLSALSWQFYVRSKLNAKLPFVYIVGTTFVISAKTPALVETNIQQLLDVAGQHGWKVSVPEPFQWTRDIESLDLGTLWMGVGPA</sequence>
<proteinExistence type="predicted"/>
<feature type="compositionally biased region" description="Acidic residues" evidence="1">
    <location>
        <begin position="125"/>
        <end position="136"/>
    </location>
</feature>
<accession>A0A319EB07</accession>
<dbReference type="Proteomes" id="UP000247810">
    <property type="component" value="Unassembled WGS sequence"/>
</dbReference>
<keyword evidence="3" id="KW-1185">Reference proteome</keyword>
<name>A0A319EB07_9EURO</name>
<evidence type="ECO:0000313" key="2">
    <source>
        <dbReference type="EMBL" id="PYH97928.1"/>
    </source>
</evidence>
<evidence type="ECO:0000313" key="3">
    <source>
        <dbReference type="Proteomes" id="UP000247810"/>
    </source>
</evidence>
<reference evidence="2 3" key="1">
    <citation type="submission" date="2018-02" db="EMBL/GenBank/DDBJ databases">
        <title>The genomes of Aspergillus section Nigri reveals drivers in fungal speciation.</title>
        <authorList>
            <consortium name="DOE Joint Genome Institute"/>
            <person name="Vesth T.C."/>
            <person name="Nybo J."/>
            <person name="Theobald S."/>
            <person name="Brandl J."/>
            <person name="Frisvad J.C."/>
            <person name="Nielsen K.F."/>
            <person name="Lyhne E.K."/>
            <person name="Kogle M.E."/>
            <person name="Kuo A."/>
            <person name="Riley R."/>
            <person name="Clum A."/>
            <person name="Nolan M."/>
            <person name="Lipzen A."/>
            <person name="Salamov A."/>
            <person name="Henrissat B."/>
            <person name="Wiebenga A."/>
            <person name="De vries R.P."/>
            <person name="Grigoriev I.V."/>
            <person name="Mortensen U.H."/>
            <person name="Andersen M.R."/>
            <person name="Baker S.E."/>
        </authorList>
    </citation>
    <scope>NUCLEOTIDE SEQUENCE [LARGE SCALE GENOMIC DNA]</scope>
    <source>
        <strain evidence="2 3">CBS 707.79</strain>
    </source>
</reference>
<dbReference type="EMBL" id="KZ825817">
    <property type="protein sequence ID" value="PYH97928.1"/>
    <property type="molecule type" value="Genomic_DNA"/>
</dbReference>
<organism evidence="2 3">
    <name type="scientific">Aspergillus ellipticus CBS 707.79</name>
    <dbReference type="NCBI Taxonomy" id="1448320"/>
    <lineage>
        <taxon>Eukaryota</taxon>
        <taxon>Fungi</taxon>
        <taxon>Dikarya</taxon>
        <taxon>Ascomycota</taxon>
        <taxon>Pezizomycotina</taxon>
        <taxon>Eurotiomycetes</taxon>
        <taxon>Eurotiomycetidae</taxon>
        <taxon>Eurotiales</taxon>
        <taxon>Aspergillaceae</taxon>
        <taxon>Aspergillus</taxon>
        <taxon>Aspergillus subgen. Circumdati</taxon>
    </lineage>
</organism>
<dbReference type="AlphaFoldDB" id="A0A319EB07"/>
<feature type="region of interest" description="Disordered" evidence="1">
    <location>
        <begin position="114"/>
        <end position="144"/>
    </location>
</feature>
<evidence type="ECO:0000256" key="1">
    <source>
        <dbReference type="SAM" id="MobiDB-lite"/>
    </source>
</evidence>